<proteinExistence type="inferred from homology"/>
<keyword evidence="2" id="KW-0662">Pyridine nucleotide biosynthesis</keyword>
<accession>A0AAF0F786</accession>
<evidence type="ECO:0000256" key="2">
    <source>
        <dbReference type="ARBA" id="ARBA00022642"/>
    </source>
</evidence>
<evidence type="ECO:0000313" key="9">
    <source>
        <dbReference type="EMBL" id="WFD39577.1"/>
    </source>
</evidence>
<dbReference type="GeneID" id="85226208"/>
<keyword evidence="4" id="KW-0378">Hydrolase</keyword>
<dbReference type="EMBL" id="CP119961">
    <property type="protein sequence ID" value="WFD39577.1"/>
    <property type="molecule type" value="Genomic_DNA"/>
</dbReference>
<name>A0AAF0F786_9BASI</name>
<dbReference type="Proteomes" id="UP001217754">
    <property type="component" value="Chromosome 4"/>
</dbReference>
<evidence type="ECO:0000256" key="6">
    <source>
        <dbReference type="ARBA" id="ARBA00039017"/>
    </source>
</evidence>
<dbReference type="GO" id="GO:0008936">
    <property type="term" value="F:nicotinamidase activity"/>
    <property type="evidence" value="ECO:0007669"/>
    <property type="project" value="UniProtKB-EC"/>
</dbReference>
<dbReference type="RefSeq" id="XP_060122474.1">
    <property type="nucleotide sequence ID" value="XM_060266491.1"/>
</dbReference>
<dbReference type="AlphaFoldDB" id="A0AAF0F786"/>
<dbReference type="GO" id="GO:0046872">
    <property type="term" value="F:metal ion binding"/>
    <property type="evidence" value="ECO:0007669"/>
    <property type="project" value="UniProtKB-KW"/>
</dbReference>
<protein>
    <recommendedName>
        <fullName evidence="6">nicotinamidase</fullName>
        <ecNumber evidence="6">3.5.1.19</ecNumber>
    </recommendedName>
    <alternativeName>
        <fullName evidence="7">Nicotinamide deamidase</fullName>
    </alternativeName>
</protein>
<evidence type="ECO:0000256" key="1">
    <source>
        <dbReference type="ARBA" id="ARBA00006336"/>
    </source>
</evidence>
<comment type="pathway">
    <text evidence="5">Cofactor biosynthesis; nicotinate biosynthesis; nicotinate from nicotinamide: step 1/1.</text>
</comment>
<dbReference type="Gene3D" id="3.40.50.850">
    <property type="entry name" value="Isochorismatase-like"/>
    <property type="match status" value="1"/>
</dbReference>
<evidence type="ECO:0000259" key="8">
    <source>
        <dbReference type="Pfam" id="PF00857"/>
    </source>
</evidence>
<keyword evidence="10" id="KW-1185">Reference proteome</keyword>
<dbReference type="InterPro" id="IPR036380">
    <property type="entry name" value="Isochorismatase-like_sf"/>
</dbReference>
<dbReference type="SUPFAM" id="SSF52499">
    <property type="entry name" value="Isochorismatase-like hydrolases"/>
    <property type="match status" value="1"/>
</dbReference>
<dbReference type="PANTHER" id="PTHR11080">
    <property type="entry name" value="PYRAZINAMIDASE/NICOTINAMIDASE"/>
    <property type="match status" value="1"/>
</dbReference>
<dbReference type="InterPro" id="IPR000868">
    <property type="entry name" value="Isochorismatase-like_dom"/>
</dbReference>
<dbReference type="Pfam" id="PF00857">
    <property type="entry name" value="Isochorismatase"/>
    <property type="match status" value="1"/>
</dbReference>
<evidence type="ECO:0000256" key="3">
    <source>
        <dbReference type="ARBA" id="ARBA00022723"/>
    </source>
</evidence>
<evidence type="ECO:0000256" key="4">
    <source>
        <dbReference type="ARBA" id="ARBA00022801"/>
    </source>
</evidence>
<sequence length="117" mass="12710">MMWPVHCVQETHGAELDSTVRAALDAKEASGTPVHYVKKGEDSNFDSYSAFASNEYILFTELTSLLFGAQPHAISTVVVVGLATDYCVMSTAVDAAKFGLRTLVPKDCVRGVRLRNI</sequence>
<evidence type="ECO:0000256" key="5">
    <source>
        <dbReference type="ARBA" id="ARBA00037900"/>
    </source>
</evidence>
<evidence type="ECO:0000256" key="7">
    <source>
        <dbReference type="ARBA" id="ARBA00043224"/>
    </source>
</evidence>
<feature type="domain" description="Isochorismatase-like" evidence="8">
    <location>
        <begin position="70"/>
        <end position="111"/>
    </location>
</feature>
<reference evidence="9" key="1">
    <citation type="submission" date="2023-03" db="EMBL/GenBank/DDBJ databases">
        <title>Mating type loci evolution in Malassezia.</title>
        <authorList>
            <person name="Coelho M.A."/>
        </authorList>
    </citation>
    <scope>NUCLEOTIDE SEQUENCE</scope>
    <source>
        <strain evidence="9">CBS 9431</strain>
    </source>
</reference>
<evidence type="ECO:0000313" key="10">
    <source>
        <dbReference type="Proteomes" id="UP001217754"/>
    </source>
</evidence>
<gene>
    <name evidence="9" type="ORF">MJAP1_002557</name>
</gene>
<comment type="similarity">
    <text evidence="1">Belongs to the isochorismatase family.</text>
</comment>
<dbReference type="PANTHER" id="PTHR11080:SF2">
    <property type="entry name" value="LD05707P"/>
    <property type="match status" value="1"/>
</dbReference>
<dbReference type="GO" id="GO:0019363">
    <property type="term" value="P:pyridine nucleotide biosynthetic process"/>
    <property type="evidence" value="ECO:0007669"/>
    <property type="project" value="UniProtKB-KW"/>
</dbReference>
<dbReference type="EC" id="3.5.1.19" evidence="6"/>
<dbReference type="InterPro" id="IPR052347">
    <property type="entry name" value="Isochorismatase_Nicotinamidase"/>
</dbReference>
<organism evidence="9 10">
    <name type="scientific">Malassezia japonica</name>
    <dbReference type="NCBI Taxonomy" id="223818"/>
    <lineage>
        <taxon>Eukaryota</taxon>
        <taxon>Fungi</taxon>
        <taxon>Dikarya</taxon>
        <taxon>Basidiomycota</taxon>
        <taxon>Ustilaginomycotina</taxon>
        <taxon>Malasseziomycetes</taxon>
        <taxon>Malasseziales</taxon>
        <taxon>Malasseziaceae</taxon>
        <taxon>Malassezia</taxon>
    </lineage>
</organism>
<keyword evidence="3" id="KW-0479">Metal-binding</keyword>